<dbReference type="PANTHER" id="PTHR46383:SF1">
    <property type="entry name" value="ASPARTATE AMINOTRANSFERASE"/>
    <property type="match status" value="1"/>
</dbReference>
<evidence type="ECO:0000256" key="2">
    <source>
        <dbReference type="ARBA" id="ARBA00007441"/>
    </source>
</evidence>
<comment type="caution">
    <text evidence="7">The sequence shown here is derived from an EMBL/GenBank/DDBJ whole genome shotgun (WGS) entry which is preliminary data.</text>
</comment>
<keyword evidence="4 7" id="KW-0808">Transferase</keyword>
<evidence type="ECO:0000256" key="1">
    <source>
        <dbReference type="ARBA" id="ARBA00001933"/>
    </source>
</evidence>
<dbReference type="Gene3D" id="3.90.1150.10">
    <property type="entry name" value="Aspartate Aminotransferase, domain 1"/>
    <property type="match status" value="1"/>
</dbReference>
<dbReference type="InterPro" id="IPR050596">
    <property type="entry name" value="AspAT/PAT-like"/>
</dbReference>
<accession>A0A841T2V5</accession>
<dbReference type="PANTHER" id="PTHR46383">
    <property type="entry name" value="ASPARTATE AMINOTRANSFERASE"/>
    <property type="match status" value="1"/>
</dbReference>
<organism evidence="7 8">
    <name type="scientific">Cohnella thailandensis</name>
    <dbReference type="NCBI Taxonomy" id="557557"/>
    <lineage>
        <taxon>Bacteria</taxon>
        <taxon>Bacillati</taxon>
        <taxon>Bacillota</taxon>
        <taxon>Bacilli</taxon>
        <taxon>Bacillales</taxon>
        <taxon>Paenibacillaceae</taxon>
        <taxon>Cohnella</taxon>
    </lineage>
</organism>
<evidence type="ECO:0000256" key="4">
    <source>
        <dbReference type="ARBA" id="ARBA00022679"/>
    </source>
</evidence>
<evidence type="ECO:0000256" key="3">
    <source>
        <dbReference type="ARBA" id="ARBA00022576"/>
    </source>
</evidence>
<dbReference type="InterPro" id="IPR015421">
    <property type="entry name" value="PyrdxlP-dep_Trfase_major"/>
</dbReference>
<dbReference type="FunFam" id="3.40.640.10:FF:000033">
    <property type="entry name" value="Aspartate aminotransferase"/>
    <property type="match status" value="1"/>
</dbReference>
<dbReference type="Pfam" id="PF00155">
    <property type="entry name" value="Aminotran_1_2"/>
    <property type="match status" value="1"/>
</dbReference>
<evidence type="ECO:0000313" key="7">
    <source>
        <dbReference type="EMBL" id="MBB6636390.1"/>
    </source>
</evidence>
<sequence>MTKSNIQLRTRLAEWTDRVLPSPTALLESTVARYQREGRPLFRLGLGQPDFPTPDRAKQSAIQAIHDDFTGYTDTAGILPLRQAISKALSRDMGLSYASDEIVVTVGGKHALFNTINTLCRPGDEVLIPVPYWVSFPEQVKFAGAKPVFVQTDAADGYKVTPKSLAPYVNGSTRLLILNQPNNPSGAVYSKRELAELAEFVRERDLWVISDEVYSSFVFRPEGFTSIASFPGMRERAVVINAVSKAYGMTGWRIGYSAAPAEVSEAMLRLQSHTTSNPSSVAQKAALAAIEGPQDDQAVIREQYMARRDLLVEGVRRIRGLECLVPEGAFYVWVDASEWLGRTIAGRSIESADDLAAVLLEEAGVAVMPGTGFGSPHHLRLSYSVALPEMQGGLAAMEALLGRK</sequence>
<name>A0A841T2V5_9BACL</name>
<dbReference type="InterPro" id="IPR015424">
    <property type="entry name" value="PyrdxlP-dep_Trfase"/>
</dbReference>
<dbReference type="InterPro" id="IPR015422">
    <property type="entry name" value="PyrdxlP-dep_Trfase_small"/>
</dbReference>
<comment type="similarity">
    <text evidence="2">Belongs to the class-I pyridoxal-phosphate-dependent aminotransferase family.</text>
</comment>
<keyword evidence="3 7" id="KW-0032">Aminotransferase</keyword>
<protein>
    <submittedName>
        <fullName evidence="7">Pyridoxal phosphate-dependent aminotransferase</fullName>
    </submittedName>
</protein>
<proteinExistence type="inferred from homology"/>
<evidence type="ECO:0000256" key="5">
    <source>
        <dbReference type="ARBA" id="ARBA00022898"/>
    </source>
</evidence>
<dbReference type="PRINTS" id="PR00753">
    <property type="entry name" value="ACCSYNTHASE"/>
</dbReference>
<dbReference type="Proteomes" id="UP000535838">
    <property type="component" value="Unassembled WGS sequence"/>
</dbReference>
<feature type="domain" description="Aminotransferase class I/classII large" evidence="6">
    <location>
        <begin position="41"/>
        <end position="384"/>
    </location>
</feature>
<dbReference type="Gene3D" id="3.40.640.10">
    <property type="entry name" value="Type I PLP-dependent aspartate aminotransferase-like (Major domain)"/>
    <property type="match status" value="1"/>
</dbReference>
<dbReference type="EMBL" id="JACJVQ010000017">
    <property type="protein sequence ID" value="MBB6636390.1"/>
    <property type="molecule type" value="Genomic_DNA"/>
</dbReference>
<dbReference type="GO" id="GO:0006520">
    <property type="term" value="P:amino acid metabolic process"/>
    <property type="evidence" value="ECO:0007669"/>
    <property type="project" value="InterPro"/>
</dbReference>
<evidence type="ECO:0000313" key="8">
    <source>
        <dbReference type="Proteomes" id="UP000535838"/>
    </source>
</evidence>
<reference evidence="7 8" key="1">
    <citation type="submission" date="2020-08" db="EMBL/GenBank/DDBJ databases">
        <title>Cohnella phylogeny.</title>
        <authorList>
            <person name="Dunlap C."/>
        </authorList>
    </citation>
    <scope>NUCLEOTIDE SEQUENCE [LARGE SCALE GENOMIC DNA]</scope>
    <source>
        <strain evidence="7 8">DSM 25241</strain>
    </source>
</reference>
<dbReference type="AlphaFoldDB" id="A0A841T2V5"/>
<dbReference type="CDD" id="cd00609">
    <property type="entry name" value="AAT_like"/>
    <property type="match status" value="1"/>
</dbReference>
<comment type="cofactor">
    <cofactor evidence="1">
        <name>pyridoxal 5'-phosphate</name>
        <dbReference type="ChEBI" id="CHEBI:597326"/>
    </cofactor>
</comment>
<keyword evidence="8" id="KW-1185">Reference proteome</keyword>
<dbReference type="SUPFAM" id="SSF53383">
    <property type="entry name" value="PLP-dependent transferases"/>
    <property type="match status" value="1"/>
</dbReference>
<dbReference type="InterPro" id="IPR004839">
    <property type="entry name" value="Aminotransferase_I/II_large"/>
</dbReference>
<dbReference type="GO" id="GO:0008483">
    <property type="term" value="F:transaminase activity"/>
    <property type="evidence" value="ECO:0007669"/>
    <property type="project" value="UniProtKB-KW"/>
</dbReference>
<keyword evidence="5" id="KW-0663">Pyridoxal phosphate</keyword>
<dbReference type="RefSeq" id="WP_185121597.1">
    <property type="nucleotide sequence ID" value="NZ_JACJVQ010000017.1"/>
</dbReference>
<evidence type="ECO:0000259" key="6">
    <source>
        <dbReference type="Pfam" id="PF00155"/>
    </source>
</evidence>
<dbReference type="GO" id="GO:0030170">
    <property type="term" value="F:pyridoxal phosphate binding"/>
    <property type="evidence" value="ECO:0007669"/>
    <property type="project" value="InterPro"/>
</dbReference>
<gene>
    <name evidence="7" type="ORF">H7B67_19890</name>
</gene>